<dbReference type="EMBL" id="MEUT01000046">
    <property type="protein sequence ID" value="OGC49665.1"/>
    <property type="molecule type" value="Genomic_DNA"/>
</dbReference>
<organism evidence="1 2">
    <name type="scientific">candidate division WWE3 bacterium RBG_16_37_10</name>
    <dbReference type="NCBI Taxonomy" id="1802610"/>
    <lineage>
        <taxon>Bacteria</taxon>
        <taxon>Katanobacteria</taxon>
    </lineage>
</organism>
<dbReference type="Pfam" id="PF06185">
    <property type="entry name" value="YecM"/>
    <property type="match status" value="1"/>
</dbReference>
<dbReference type="Proteomes" id="UP000177371">
    <property type="component" value="Unassembled WGS sequence"/>
</dbReference>
<dbReference type="STRING" id="1802610.A2W32_05000"/>
<dbReference type="AlphaFoldDB" id="A0A1F4UXH6"/>
<evidence type="ECO:0000313" key="1">
    <source>
        <dbReference type="EMBL" id="OGC49665.1"/>
    </source>
</evidence>
<evidence type="ECO:0000313" key="2">
    <source>
        <dbReference type="Proteomes" id="UP000177371"/>
    </source>
</evidence>
<sequence length="165" mass="19155">MYNGEIMLSQVEQFLNNLLQEINNLGIDVNNLKIDHIAYSTNSSEKYENLLPEFMKEGELVKEAMISNRRVAVIKLINPIKYKNQLITAMELIEPIEGEKTILGWEHAEFLVDNYDDLLNKYPSLEWNTKNKDRENFSRIKLVLPSGKEVKFLNTPVLVSARIKE</sequence>
<dbReference type="InterPro" id="IPR010393">
    <property type="entry name" value="DUF991_YecM-like"/>
</dbReference>
<comment type="caution">
    <text evidence="1">The sequence shown here is derived from an EMBL/GenBank/DDBJ whole genome shotgun (WGS) entry which is preliminary data.</text>
</comment>
<name>A0A1F4UXH6_UNCKA</name>
<proteinExistence type="predicted"/>
<dbReference type="SUPFAM" id="SSF54593">
    <property type="entry name" value="Glyoxalase/Bleomycin resistance protein/Dihydroxybiphenyl dioxygenase"/>
    <property type="match status" value="1"/>
</dbReference>
<reference evidence="1 2" key="1">
    <citation type="journal article" date="2016" name="Nat. Commun.">
        <title>Thousands of microbial genomes shed light on interconnected biogeochemical processes in an aquifer system.</title>
        <authorList>
            <person name="Anantharaman K."/>
            <person name="Brown C.T."/>
            <person name="Hug L.A."/>
            <person name="Sharon I."/>
            <person name="Castelle C.J."/>
            <person name="Probst A.J."/>
            <person name="Thomas B.C."/>
            <person name="Singh A."/>
            <person name="Wilkins M.J."/>
            <person name="Karaoz U."/>
            <person name="Brodie E.L."/>
            <person name="Williams K.H."/>
            <person name="Hubbard S.S."/>
            <person name="Banfield J.F."/>
        </authorList>
    </citation>
    <scope>NUCLEOTIDE SEQUENCE [LARGE SCALE GENOMIC DNA]</scope>
</reference>
<dbReference type="PANTHER" id="PTHR37519:SF1">
    <property type="entry name" value="DIHYDROXYBIPHENYL DIOXYGENASE DOMAIN-CONTAINING PROTEIN"/>
    <property type="match status" value="1"/>
</dbReference>
<protein>
    <submittedName>
        <fullName evidence="1">Uncharacterized protein</fullName>
    </submittedName>
</protein>
<gene>
    <name evidence="1" type="ORF">A2W32_05000</name>
</gene>
<dbReference type="PANTHER" id="PTHR37519">
    <property type="match status" value="1"/>
</dbReference>
<dbReference type="Gene3D" id="3.10.180.10">
    <property type="entry name" value="2,3-Dihydroxybiphenyl 1,2-Dioxygenase, domain 1"/>
    <property type="match status" value="1"/>
</dbReference>
<accession>A0A1F4UXH6</accession>
<dbReference type="InterPro" id="IPR029068">
    <property type="entry name" value="Glyas_Bleomycin-R_OHBP_Dase"/>
</dbReference>